<dbReference type="AlphaFoldDB" id="A0AAV2QH23"/>
<dbReference type="Pfam" id="PF17917">
    <property type="entry name" value="RT_RNaseH"/>
    <property type="match status" value="1"/>
</dbReference>
<dbReference type="GO" id="GO:0004519">
    <property type="term" value="F:endonuclease activity"/>
    <property type="evidence" value="ECO:0007669"/>
    <property type="project" value="UniProtKB-KW"/>
</dbReference>
<name>A0AAV2QH23_MEGNR</name>
<evidence type="ECO:0000256" key="4">
    <source>
        <dbReference type="ARBA" id="ARBA00022759"/>
    </source>
</evidence>
<feature type="domain" description="Reverse transcriptase RNase H-like" evidence="7">
    <location>
        <begin position="9"/>
        <end position="121"/>
    </location>
</feature>
<evidence type="ECO:0000256" key="2">
    <source>
        <dbReference type="ARBA" id="ARBA00022695"/>
    </source>
</evidence>
<dbReference type="Proteomes" id="UP001497623">
    <property type="component" value="Unassembled WGS sequence"/>
</dbReference>
<protein>
    <recommendedName>
        <fullName evidence="7">Reverse transcriptase RNase H-like domain-containing protein</fullName>
    </recommendedName>
</protein>
<dbReference type="PANTHER" id="PTHR37984">
    <property type="entry name" value="PROTEIN CBG26694"/>
    <property type="match status" value="1"/>
</dbReference>
<organism evidence="8 9">
    <name type="scientific">Meganyctiphanes norvegica</name>
    <name type="common">Northern krill</name>
    <name type="synonym">Thysanopoda norvegica</name>
    <dbReference type="NCBI Taxonomy" id="48144"/>
    <lineage>
        <taxon>Eukaryota</taxon>
        <taxon>Metazoa</taxon>
        <taxon>Ecdysozoa</taxon>
        <taxon>Arthropoda</taxon>
        <taxon>Crustacea</taxon>
        <taxon>Multicrustacea</taxon>
        <taxon>Malacostraca</taxon>
        <taxon>Eumalacostraca</taxon>
        <taxon>Eucarida</taxon>
        <taxon>Euphausiacea</taxon>
        <taxon>Euphausiidae</taxon>
        <taxon>Meganyctiphanes</taxon>
    </lineage>
</organism>
<gene>
    <name evidence="8" type="ORF">MNOR_LOCUS11621</name>
</gene>
<reference evidence="8 9" key="1">
    <citation type="submission" date="2024-05" db="EMBL/GenBank/DDBJ databases">
        <authorList>
            <person name="Wallberg A."/>
        </authorList>
    </citation>
    <scope>NUCLEOTIDE SEQUENCE [LARGE SCALE GENOMIC DNA]</scope>
</reference>
<evidence type="ECO:0000256" key="3">
    <source>
        <dbReference type="ARBA" id="ARBA00022722"/>
    </source>
</evidence>
<proteinExistence type="predicted"/>
<dbReference type="SUPFAM" id="SSF56672">
    <property type="entry name" value="DNA/RNA polymerases"/>
    <property type="match status" value="1"/>
</dbReference>
<keyword evidence="4" id="KW-0255">Endonuclease</keyword>
<keyword evidence="6" id="KW-0695">RNA-directed DNA polymerase</keyword>
<dbReference type="InterPro" id="IPR043502">
    <property type="entry name" value="DNA/RNA_pol_sf"/>
</dbReference>
<dbReference type="InterPro" id="IPR041373">
    <property type="entry name" value="RT_RNaseH"/>
</dbReference>
<dbReference type="CDD" id="cd09274">
    <property type="entry name" value="RNase_HI_RT_Ty3"/>
    <property type="match status" value="1"/>
</dbReference>
<evidence type="ECO:0000313" key="8">
    <source>
        <dbReference type="EMBL" id="CAL4081743.1"/>
    </source>
</evidence>
<accession>A0AAV2QH23</accession>
<dbReference type="EMBL" id="CAXKWB010006157">
    <property type="protein sequence ID" value="CAL4081743.1"/>
    <property type="molecule type" value="Genomic_DNA"/>
</dbReference>
<comment type="caution">
    <text evidence="8">The sequence shown here is derived from an EMBL/GenBank/DDBJ whole genome shotgun (WGS) entry which is preliminary data.</text>
</comment>
<keyword evidence="2" id="KW-0548">Nucleotidyltransferase</keyword>
<dbReference type="GO" id="GO:0016787">
    <property type="term" value="F:hydrolase activity"/>
    <property type="evidence" value="ECO:0007669"/>
    <property type="project" value="UniProtKB-KW"/>
</dbReference>
<evidence type="ECO:0000259" key="7">
    <source>
        <dbReference type="Pfam" id="PF17917"/>
    </source>
</evidence>
<dbReference type="GO" id="GO:0003964">
    <property type="term" value="F:RNA-directed DNA polymerase activity"/>
    <property type="evidence" value="ECO:0007669"/>
    <property type="project" value="UniProtKB-KW"/>
</dbReference>
<keyword evidence="1" id="KW-0808">Transferase</keyword>
<evidence type="ECO:0000313" key="9">
    <source>
        <dbReference type="Proteomes" id="UP001497623"/>
    </source>
</evidence>
<sequence length="266" mass="29368">SAATLAHYDDNLPLVLTTDASPVGLGACLSHKVEEDGKTFLKPLYYASCSLKASEKNYAQVDREGLAVFWATKYFRQFLQCRSFELHTDCSALKRIFGPKNDLGGCASSRLNRWAAALSGFDFQVVHIKGTSNRVCDSLSRLPSPHTDTYQLSAMSVCSSVSCLAQLPVQSIIGHTRLSSRLDPLGWGAAMCFICWDSFSSLSFIISFMESATSSGRFLFIISLREFVPFSFLNTSSYAGHSNICWVFSTFPTHVLHSSPSLYLFL</sequence>
<dbReference type="InterPro" id="IPR050951">
    <property type="entry name" value="Retrovirus_Pol_polyprotein"/>
</dbReference>
<keyword evidence="5" id="KW-0378">Hydrolase</keyword>
<evidence type="ECO:0000256" key="5">
    <source>
        <dbReference type="ARBA" id="ARBA00022801"/>
    </source>
</evidence>
<evidence type="ECO:0000256" key="6">
    <source>
        <dbReference type="ARBA" id="ARBA00022918"/>
    </source>
</evidence>
<keyword evidence="9" id="KW-1185">Reference proteome</keyword>
<feature type="non-terminal residue" evidence="8">
    <location>
        <position position="1"/>
    </location>
</feature>
<dbReference type="PANTHER" id="PTHR37984:SF5">
    <property type="entry name" value="PROTEIN NYNRIN-LIKE"/>
    <property type="match status" value="1"/>
</dbReference>
<evidence type="ECO:0000256" key="1">
    <source>
        <dbReference type="ARBA" id="ARBA00022679"/>
    </source>
</evidence>
<keyword evidence="3" id="KW-0540">Nuclease</keyword>